<dbReference type="EMBL" id="JANEYF010002810">
    <property type="protein sequence ID" value="KAJ8941974.1"/>
    <property type="molecule type" value="Genomic_DNA"/>
</dbReference>
<feature type="coiled-coil region" evidence="1">
    <location>
        <begin position="55"/>
        <end position="92"/>
    </location>
</feature>
<evidence type="ECO:0000256" key="2">
    <source>
        <dbReference type="SAM" id="Phobius"/>
    </source>
</evidence>
<dbReference type="AlphaFoldDB" id="A0AAV8XSL4"/>
<organism evidence="3 4">
    <name type="scientific">Rhamnusium bicolor</name>
    <dbReference type="NCBI Taxonomy" id="1586634"/>
    <lineage>
        <taxon>Eukaryota</taxon>
        <taxon>Metazoa</taxon>
        <taxon>Ecdysozoa</taxon>
        <taxon>Arthropoda</taxon>
        <taxon>Hexapoda</taxon>
        <taxon>Insecta</taxon>
        <taxon>Pterygota</taxon>
        <taxon>Neoptera</taxon>
        <taxon>Endopterygota</taxon>
        <taxon>Coleoptera</taxon>
        <taxon>Polyphaga</taxon>
        <taxon>Cucujiformia</taxon>
        <taxon>Chrysomeloidea</taxon>
        <taxon>Cerambycidae</taxon>
        <taxon>Lepturinae</taxon>
        <taxon>Rhagiini</taxon>
        <taxon>Rhamnusium</taxon>
    </lineage>
</organism>
<evidence type="ECO:0000313" key="4">
    <source>
        <dbReference type="Proteomes" id="UP001162156"/>
    </source>
</evidence>
<proteinExistence type="predicted"/>
<gene>
    <name evidence="3" type="ORF">NQ314_010198</name>
</gene>
<protein>
    <submittedName>
        <fullName evidence="3">Uncharacterized protein</fullName>
    </submittedName>
</protein>
<name>A0AAV8XSL4_9CUCU</name>
<keyword evidence="1" id="KW-0175">Coiled coil</keyword>
<keyword evidence="4" id="KW-1185">Reference proteome</keyword>
<keyword evidence="2" id="KW-0472">Membrane</keyword>
<comment type="caution">
    <text evidence="3">The sequence shown here is derived from an EMBL/GenBank/DDBJ whole genome shotgun (WGS) entry which is preliminary data.</text>
</comment>
<evidence type="ECO:0000256" key="1">
    <source>
        <dbReference type="SAM" id="Coils"/>
    </source>
</evidence>
<reference evidence="3" key="1">
    <citation type="journal article" date="2023" name="Insect Mol. Biol.">
        <title>Genome sequencing provides insights into the evolution of gene families encoding plant cell wall-degrading enzymes in longhorned beetles.</title>
        <authorList>
            <person name="Shin N.R."/>
            <person name="Okamura Y."/>
            <person name="Kirsch R."/>
            <person name="Pauchet Y."/>
        </authorList>
    </citation>
    <scope>NUCLEOTIDE SEQUENCE</scope>
    <source>
        <strain evidence="3">RBIC_L_NR</strain>
    </source>
</reference>
<evidence type="ECO:0000313" key="3">
    <source>
        <dbReference type="EMBL" id="KAJ8941974.1"/>
    </source>
</evidence>
<sequence length="141" mass="17143">MFFECGHRCKANCHSGPCPNEELCQKKVKVMCKCKRIKKEFHCEIVRKKLAIVECDEVCEKKKEEERILKEAINKQQKLEEELKNRKELEKYQKMFEGKKKNRNRKFYEEEEEISLIKKYRFVFLSVTLLVISFLIYYFLS</sequence>
<keyword evidence="2" id="KW-1133">Transmembrane helix</keyword>
<dbReference type="Proteomes" id="UP001162156">
    <property type="component" value="Unassembled WGS sequence"/>
</dbReference>
<accession>A0AAV8XSL4</accession>
<keyword evidence="2" id="KW-0812">Transmembrane</keyword>
<feature type="transmembrane region" description="Helical" evidence="2">
    <location>
        <begin position="122"/>
        <end position="140"/>
    </location>
</feature>